<dbReference type="PANTHER" id="PTHR10183">
    <property type="entry name" value="CALPAIN"/>
    <property type="match status" value="1"/>
</dbReference>
<dbReference type="InterPro" id="IPR022684">
    <property type="entry name" value="Calpain_cysteine_protease"/>
</dbReference>
<gene>
    <name evidence="4" type="ORF">ADEAN_000146900</name>
</gene>
<dbReference type="GO" id="GO:0006508">
    <property type="term" value="P:proteolysis"/>
    <property type="evidence" value="ECO:0007669"/>
    <property type="project" value="InterPro"/>
</dbReference>
<dbReference type="Pfam" id="PF00648">
    <property type="entry name" value="Peptidase_C2"/>
    <property type="match status" value="1"/>
</dbReference>
<dbReference type="SMART" id="SM00230">
    <property type="entry name" value="CysPc"/>
    <property type="match status" value="1"/>
</dbReference>
<feature type="domain" description="Calpain catalytic" evidence="3">
    <location>
        <begin position="259"/>
        <end position="570"/>
    </location>
</feature>
<evidence type="ECO:0000256" key="1">
    <source>
        <dbReference type="PROSITE-ProRule" id="PRU00239"/>
    </source>
</evidence>
<dbReference type="OrthoDB" id="424753at2759"/>
<dbReference type="InterPro" id="IPR013780">
    <property type="entry name" value="Glyco_hydro_b"/>
</dbReference>
<dbReference type="Gene3D" id="3.90.70.10">
    <property type="entry name" value="Cysteine proteinases"/>
    <property type="match status" value="1"/>
</dbReference>
<dbReference type="InterPro" id="IPR036310">
    <property type="entry name" value="Smp-1-like_sf"/>
</dbReference>
<name>A0A7G2C3D4_9TRYP</name>
<dbReference type="PROSITE" id="PS50203">
    <property type="entry name" value="CALPAIN_CAT"/>
    <property type="match status" value="1"/>
</dbReference>
<dbReference type="Proteomes" id="UP000515908">
    <property type="component" value="Chromosome 02"/>
</dbReference>
<comment type="caution">
    <text evidence="1">Lacks conserved residue(s) required for the propagation of feature annotation.</text>
</comment>
<keyword evidence="2" id="KW-0175">Coiled coil</keyword>
<evidence type="ECO:0000259" key="3">
    <source>
        <dbReference type="PROSITE" id="PS50203"/>
    </source>
</evidence>
<dbReference type="InterPro" id="IPR001300">
    <property type="entry name" value="Peptidase_C2_calpain_cat"/>
</dbReference>
<evidence type="ECO:0000313" key="5">
    <source>
        <dbReference type="Proteomes" id="UP000515908"/>
    </source>
</evidence>
<dbReference type="SUPFAM" id="SSF101601">
    <property type="entry name" value="Smp-1-like"/>
    <property type="match status" value="1"/>
</dbReference>
<dbReference type="VEuPathDB" id="TriTrypDB:ADEAN_000146900"/>
<feature type="coiled-coil region" evidence="2">
    <location>
        <begin position="29"/>
        <end position="66"/>
    </location>
</feature>
<dbReference type="Pfam" id="PF09149">
    <property type="entry name" value="DUF1935"/>
    <property type="match status" value="1"/>
</dbReference>
<dbReference type="PANTHER" id="PTHR10183:SF423">
    <property type="entry name" value="LEUCINE-RICH REPEAT PROTEIN (LRRP)"/>
    <property type="match status" value="1"/>
</dbReference>
<dbReference type="InterPro" id="IPR015232">
    <property type="entry name" value="DUF1935"/>
</dbReference>
<accession>A0A7G2C3D4</accession>
<protein>
    <recommendedName>
        <fullName evidence="3">Calpain catalytic domain-containing protein</fullName>
    </recommendedName>
</protein>
<keyword evidence="5" id="KW-1185">Reference proteome</keyword>
<dbReference type="Gene3D" id="2.60.40.1180">
    <property type="entry name" value="Golgi alpha-mannosidase II"/>
    <property type="match status" value="1"/>
</dbReference>
<evidence type="ECO:0000256" key="2">
    <source>
        <dbReference type="SAM" id="Coils"/>
    </source>
</evidence>
<dbReference type="SUPFAM" id="SSF54001">
    <property type="entry name" value="Cysteine proteinases"/>
    <property type="match status" value="1"/>
</dbReference>
<reference evidence="4 5" key="1">
    <citation type="submission" date="2020-08" db="EMBL/GenBank/DDBJ databases">
        <authorList>
            <person name="Newling K."/>
            <person name="Davey J."/>
            <person name="Forrester S."/>
        </authorList>
    </citation>
    <scope>NUCLEOTIDE SEQUENCE [LARGE SCALE GENOMIC DNA]</scope>
    <source>
        <strain evidence="5">Crithidia deanei Carvalho (ATCC PRA-265)</strain>
    </source>
</reference>
<dbReference type="AlphaFoldDB" id="A0A7G2C3D4"/>
<sequence length="737" mass="82459">MAEEADVFVLNEETEDDLRRIFQADQPKLERLRARIAQARVNQKKIEALTKKLEALRQKNNTLRETTGLEEEGEEVKVEISTDDKDEFDEKTFDPDSPKYPSDWWTSSFSFANKGPTMKGMISSVLEEKLYRILTDKGEWAFYNDSLYYQVHVTYELSKESTITPGPISKITVQQNGAMEVSLVLYPEETAILFSGTVKNFENKSKAILLPATYQSPSNVLVETQEKRRLNIKLEAKNAGLEALSTEQAVQLCVQQNLPFVDEQFPPDVTSLFRDKVDSVVPPLLWRTFRDYLPSEAHAQARLFCGDITPFRVEMGKGLENTNIISAIQIAAEFPEVIRRLFLHPDGAKAGKLERAFNAFRVQLCKNGWWTNVVVDGYVPAAAHCPEFARIKDDLRCLWLPFLEKSLAKLYGSYSALLVAPSETGLSNLTGTPHTPLTSFWPKQATNAAEVQKLAQLIQRQFANGGQLMLTAFPLSTANTKEKKDRLEAAYKQLGLVPGFSVCVLGVHEIAGTLLVRIRENGSPDCGKRNWLKVWYGAKKPWVDDVEKEIFARGEEGVLWMEIGDLPQYFKGGFFFYPQLNDWSTVRVQGVLTEGVPSVCMKVSVKEKLQGVLCVTQPDLLSTSSVFSTDNLEDMLADETVAPIGLHIFGKKGATEESTWISGNNSPDIFEPSAEPRFVFAEHAAAGVELVPENSPYYIVPRVRDKTGRPVSYVLSAFFKEAPPCSTGGVCRSTLCP</sequence>
<dbReference type="GO" id="GO:0004198">
    <property type="term" value="F:calcium-dependent cysteine-type endopeptidase activity"/>
    <property type="evidence" value="ECO:0007669"/>
    <property type="project" value="InterPro"/>
</dbReference>
<organism evidence="4 5">
    <name type="scientific">Angomonas deanei</name>
    <dbReference type="NCBI Taxonomy" id="59799"/>
    <lineage>
        <taxon>Eukaryota</taxon>
        <taxon>Discoba</taxon>
        <taxon>Euglenozoa</taxon>
        <taxon>Kinetoplastea</taxon>
        <taxon>Metakinetoplastina</taxon>
        <taxon>Trypanosomatida</taxon>
        <taxon>Trypanosomatidae</taxon>
        <taxon>Strigomonadinae</taxon>
        <taxon>Angomonas</taxon>
    </lineage>
</organism>
<proteinExistence type="predicted"/>
<dbReference type="EMBL" id="LR877146">
    <property type="protein sequence ID" value="CAD2214025.1"/>
    <property type="molecule type" value="Genomic_DNA"/>
</dbReference>
<evidence type="ECO:0000313" key="4">
    <source>
        <dbReference type="EMBL" id="CAD2214025.1"/>
    </source>
</evidence>
<dbReference type="InterPro" id="IPR038765">
    <property type="entry name" value="Papain-like_cys_pep_sf"/>
</dbReference>